<dbReference type="InParanoid" id="A0A2K1IYH5"/>
<evidence type="ECO:0000256" key="1">
    <source>
        <dbReference type="ARBA" id="ARBA00022967"/>
    </source>
</evidence>
<reference evidence="2 4" key="1">
    <citation type="journal article" date="2008" name="Science">
        <title>The Physcomitrella genome reveals evolutionary insights into the conquest of land by plants.</title>
        <authorList>
            <person name="Rensing S."/>
            <person name="Lang D."/>
            <person name="Zimmer A."/>
            <person name="Terry A."/>
            <person name="Salamov A."/>
            <person name="Shapiro H."/>
            <person name="Nishiyama T."/>
            <person name="Perroud P.-F."/>
            <person name="Lindquist E."/>
            <person name="Kamisugi Y."/>
            <person name="Tanahashi T."/>
            <person name="Sakakibara K."/>
            <person name="Fujita T."/>
            <person name="Oishi K."/>
            <person name="Shin-I T."/>
            <person name="Kuroki Y."/>
            <person name="Toyoda A."/>
            <person name="Suzuki Y."/>
            <person name="Hashimoto A."/>
            <person name="Yamaguchi K."/>
            <person name="Sugano A."/>
            <person name="Kohara Y."/>
            <person name="Fujiyama A."/>
            <person name="Anterola A."/>
            <person name="Aoki S."/>
            <person name="Ashton N."/>
            <person name="Barbazuk W.B."/>
            <person name="Barker E."/>
            <person name="Bennetzen J."/>
            <person name="Bezanilla M."/>
            <person name="Blankenship R."/>
            <person name="Cho S.H."/>
            <person name="Dutcher S."/>
            <person name="Estelle M."/>
            <person name="Fawcett J.A."/>
            <person name="Gundlach H."/>
            <person name="Hanada K."/>
            <person name="Heyl A."/>
            <person name="Hicks K.A."/>
            <person name="Hugh J."/>
            <person name="Lohr M."/>
            <person name="Mayer K."/>
            <person name="Melkozernov A."/>
            <person name="Murata T."/>
            <person name="Nelson D."/>
            <person name="Pils B."/>
            <person name="Prigge M."/>
            <person name="Reiss B."/>
            <person name="Renner T."/>
            <person name="Rombauts S."/>
            <person name="Rushton P."/>
            <person name="Sanderfoot A."/>
            <person name="Schween G."/>
            <person name="Shiu S.-H."/>
            <person name="Stueber K."/>
            <person name="Theodoulou F.L."/>
            <person name="Tu H."/>
            <person name="Van de Peer Y."/>
            <person name="Verrier P.J."/>
            <person name="Waters E."/>
            <person name="Wood A."/>
            <person name="Yang L."/>
            <person name="Cove D."/>
            <person name="Cuming A."/>
            <person name="Hasebe M."/>
            <person name="Lucas S."/>
            <person name="Mishler D.B."/>
            <person name="Reski R."/>
            <person name="Grigoriev I."/>
            <person name="Quatrano R.S."/>
            <person name="Boore J.L."/>
        </authorList>
    </citation>
    <scope>NUCLEOTIDE SEQUENCE [LARGE SCALE GENOMIC DNA]</scope>
    <source>
        <strain evidence="3 4">cv. Gransden 2004</strain>
    </source>
</reference>
<gene>
    <name evidence="2" type="ORF">PHYPA_024146</name>
</gene>
<dbReference type="PANTHER" id="PTHR43520">
    <property type="entry name" value="ATP7, ISOFORM B"/>
    <property type="match status" value="1"/>
</dbReference>
<keyword evidence="1" id="KW-1278">Translocase</keyword>
<evidence type="ECO:0000313" key="2">
    <source>
        <dbReference type="EMBL" id="PNR34329.1"/>
    </source>
</evidence>
<reference evidence="3" key="3">
    <citation type="submission" date="2020-12" db="UniProtKB">
        <authorList>
            <consortium name="EnsemblPlants"/>
        </authorList>
    </citation>
    <scope>IDENTIFICATION</scope>
</reference>
<name>A0A2K1IYH5_PHYPA</name>
<dbReference type="AlphaFoldDB" id="A0A2K1IYH5"/>
<sequence>MFFTQDEIIAGAINCNGTITVETKRAGGDLVMYDFVRVVEEAQTSGAPVQWLADKILLTFTSSELND</sequence>
<dbReference type="EMBL" id="ABEU02000019">
    <property type="protein sequence ID" value="PNR34329.1"/>
    <property type="molecule type" value="Genomic_DNA"/>
</dbReference>
<evidence type="ECO:0000313" key="4">
    <source>
        <dbReference type="Proteomes" id="UP000006727"/>
    </source>
</evidence>
<proteinExistence type="predicted"/>
<dbReference type="Proteomes" id="UP000006727">
    <property type="component" value="Chromosome 19"/>
</dbReference>
<dbReference type="GO" id="GO:0046872">
    <property type="term" value="F:metal ion binding"/>
    <property type="evidence" value="ECO:0007669"/>
    <property type="project" value="UniProtKB-KW"/>
</dbReference>
<dbReference type="EnsemblPlants" id="Pp3c19_14977V3.1">
    <property type="protein sequence ID" value="PAC:32937773.CDS.1"/>
    <property type="gene ID" value="Pp3c19_14977"/>
</dbReference>
<accession>A0A2K1IYH5</accession>
<dbReference type="Gramene" id="Pp3c19_14977V3.1">
    <property type="protein sequence ID" value="PAC:32937773.CDS.1"/>
    <property type="gene ID" value="Pp3c19_14977"/>
</dbReference>
<reference evidence="2 4" key="2">
    <citation type="journal article" date="2018" name="Plant J.">
        <title>The Physcomitrella patens chromosome-scale assembly reveals moss genome structure and evolution.</title>
        <authorList>
            <person name="Lang D."/>
            <person name="Ullrich K.K."/>
            <person name="Murat F."/>
            <person name="Fuchs J."/>
            <person name="Jenkins J."/>
            <person name="Haas F.B."/>
            <person name="Piednoel M."/>
            <person name="Gundlach H."/>
            <person name="Van Bel M."/>
            <person name="Meyberg R."/>
            <person name="Vives C."/>
            <person name="Morata J."/>
            <person name="Symeonidi A."/>
            <person name="Hiss M."/>
            <person name="Muchero W."/>
            <person name="Kamisugi Y."/>
            <person name="Saleh O."/>
            <person name="Blanc G."/>
            <person name="Decker E.L."/>
            <person name="van Gessel N."/>
            <person name="Grimwood J."/>
            <person name="Hayes R.D."/>
            <person name="Graham S.W."/>
            <person name="Gunter L.E."/>
            <person name="McDaniel S.F."/>
            <person name="Hoernstein S.N.W."/>
            <person name="Larsson A."/>
            <person name="Li F.W."/>
            <person name="Perroud P.F."/>
            <person name="Phillips J."/>
            <person name="Ranjan P."/>
            <person name="Rokshar D.S."/>
            <person name="Rothfels C.J."/>
            <person name="Schneider L."/>
            <person name="Shu S."/>
            <person name="Stevenson D.W."/>
            <person name="Thummler F."/>
            <person name="Tillich M."/>
            <person name="Villarreal Aguilar J.C."/>
            <person name="Widiez T."/>
            <person name="Wong G.K."/>
            <person name="Wymore A."/>
            <person name="Zhang Y."/>
            <person name="Zimmer A.D."/>
            <person name="Quatrano R.S."/>
            <person name="Mayer K.F.X."/>
            <person name="Goodstein D."/>
            <person name="Casacuberta J.M."/>
            <person name="Vandepoele K."/>
            <person name="Reski R."/>
            <person name="Cuming A.C."/>
            <person name="Tuskan G.A."/>
            <person name="Maumus F."/>
            <person name="Salse J."/>
            <person name="Schmutz J."/>
            <person name="Rensing S.A."/>
        </authorList>
    </citation>
    <scope>NUCLEOTIDE SEQUENCE [LARGE SCALE GENOMIC DNA]</scope>
    <source>
        <strain evidence="3 4">cv. Gransden 2004</strain>
    </source>
</reference>
<evidence type="ECO:0000313" key="3">
    <source>
        <dbReference type="EnsemblPlants" id="PAC:32937773.CDS.1"/>
    </source>
</evidence>
<dbReference type="PANTHER" id="PTHR43520:SF22">
    <property type="entry name" value="COPPER-TRANSPORTING ATPASE PAA1, CHLOROPLASTIC"/>
    <property type="match status" value="1"/>
</dbReference>
<protein>
    <submittedName>
        <fullName evidence="2 3">Uncharacterized protein</fullName>
    </submittedName>
</protein>
<organism evidence="2">
    <name type="scientific">Physcomitrium patens</name>
    <name type="common">Spreading-leaved earth moss</name>
    <name type="synonym">Physcomitrella patens</name>
    <dbReference type="NCBI Taxonomy" id="3218"/>
    <lineage>
        <taxon>Eukaryota</taxon>
        <taxon>Viridiplantae</taxon>
        <taxon>Streptophyta</taxon>
        <taxon>Embryophyta</taxon>
        <taxon>Bryophyta</taxon>
        <taxon>Bryophytina</taxon>
        <taxon>Bryopsida</taxon>
        <taxon>Funariidae</taxon>
        <taxon>Funariales</taxon>
        <taxon>Funariaceae</taxon>
        <taxon>Physcomitrium</taxon>
    </lineage>
</organism>
<dbReference type="PaxDb" id="3218-PP1S20_179V6.1"/>
<keyword evidence="4" id="KW-1185">Reference proteome</keyword>
<dbReference type="STRING" id="3218.A0A2K1IYH5"/>